<protein>
    <submittedName>
        <fullName evidence="1">Uncharacterized protein</fullName>
    </submittedName>
</protein>
<dbReference type="AlphaFoldDB" id="A0A9D1Q8Z1"/>
<dbReference type="InterPro" id="IPR036614">
    <property type="entry name" value="RusA-like_sf"/>
</dbReference>
<dbReference type="Proteomes" id="UP000823933">
    <property type="component" value="Unassembled WGS sequence"/>
</dbReference>
<sequence>MQYKLTIPGRLPGLNELIEAERANRYKGAQLKKDAERRICAEIRRQLHGVHIRRPVVMRYLWVEPDRRRDRDNITAGRKFVQDALVRCKVLQNDGWKEIIGFSDDWAVDKARPRVEIEIVETEDDVGGDMR</sequence>
<proteinExistence type="predicted"/>
<name>A0A9D1Q8Z1_9FIRM</name>
<gene>
    <name evidence="1" type="ORF">H9890_03265</name>
</gene>
<evidence type="ECO:0000313" key="2">
    <source>
        <dbReference type="Proteomes" id="UP000823933"/>
    </source>
</evidence>
<dbReference type="GO" id="GO:0006310">
    <property type="term" value="P:DNA recombination"/>
    <property type="evidence" value="ECO:0007669"/>
    <property type="project" value="InterPro"/>
</dbReference>
<comment type="caution">
    <text evidence="1">The sequence shown here is derived from an EMBL/GenBank/DDBJ whole genome shotgun (WGS) entry which is preliminary data.</text>
</comment>
<dbReference type="Gene3D" id="3.30.1330.70">
    <property type="entry name" value="Holliday junction resolvase RusA"/>
    <property type="match status" value="1"/>
</dbReference>
<evidence type="ECO:0000313" key="1">
    <source>
        <dbReference type="EMBL" id="HIW08406.1"/>
    </source>
</evidence>
<dbReference type="GO" id="GO:0006281">
    <property type="term" value="P:DNA repair"/>
    <property type="evidence" value="ECO:0007669"/>
    <property type="project" value="InterPro"/>
</dbReference>
<dbReference type="EMBL" id="DXHQ01000037">
    <property type="protein sequence ID" value="HIW08406.1"/>
    <property type="molecule type" value="Genomic_DNA"/>
</dbReference>
<accession>A0A9D1Q8Z1</accession>
<organism evidence="1 2">
    <name type="scientific">Candidatus Faecalibacterium intestinigallinarum</name>
    <dbReference type="NCBI Taxonomy" id="2838581"/>
    <lineage>
        <taxon>Bacteria</taxon>
        <taxon>Bacillati</taxon>
        <taxon>Bacillota</taxon>
        <taxon>Clostridia</taxon>
        <taxon>Eubacteriales</taxon>
        <taxon>Oscillospiraceae</taxon>
        <taxon>Faecalibacterium</taxon>
    </lineage>
</organism>
<reference evidence="1" key="2">
    <citation type="submission" date="2021-04" db="EMBL/GenBank/DDBJ databases">
        <authorList>
            <person name="Gilroy R."/>
        </authorList>
    </citation>
    <scope>NUCLEOTIDE SEQUENCE</scope>
    <source>
        <strain evidence="1">ChiHcolR34-3080</strain>
    </source>
</reference>
<dbReference type="SUPFAM" id="SSF103084">
    <property type="entry name" value="Holliday junction resolvase RusA"/>
    <property type="match status" value="1"/>
</dbReference>
<reference evidence="1" key="1">
    <citation type="journal article" date="2021" name="PeerJ">
        <title>Extensive microbial diversity within the chicken gut microbiome revealed by metagenomics and culture.</title>
        <authorList>
            <person name="Gilroy R."/>
            <person name="Ravi A."/>
            <person name="Getino M."/>
            <person name="Pursley I."/>
            <person name="Horton D.L."/>
            <person name="Alikhan N.F."/>
            <person name="Baker D."/>
            <person name="Gharbi K."/>
            <person name="Hall N."/>
            <person name="Watson M."/>
            <person name="Adriaenssens E.M."/>
            <person name="Foster-Nyarko E."/>
            <person name="Jarju S."/>
            <person name="Secka A."/>
            <person name="Antonio M."/>
            <person name="Oren A."/>
            <person name="Chaudhuri R.R."/>
            <person name="La Ragione R."/>
            <person name="Hildebrand F."/>
            <person name="Pallen M.J."/>
        </authorList>
    </citation>
    <scope>NUCLEOTIDE SEQUENCE</scope>
    <source>
        <strain evidence="1">ChiHcolR34-3080</strain>
    </source>
</reference>
<dbReference type="GO" id="GO:0000287">
    <property type="term" value="F:magnesium ion binding"/>
    <property type="evidence" value="ECO:0007669"/>
    <property type="project" value="InterPro"/>
</dbReference>